<dbReference type="SMART" id="SM00312">
    <property type="entry name" value="PX"/>
    <property type="match status" value="1"/>
</dbReference>
<dbReference type="Gene3D" id="3.30.1520.10">
    <property type="entry name" value="Phox-like domain"/>
    <property type="match status" value="1"/>
</dbReference>
<feature type="coiled-coil region" evidence="1">
    <location>
        <begin position="674"/>
        <end position="722"/>
    </location>
</feature>
<feature type="domain" description="PX" evidence="3">
    <location>
        <begin position="26"/>
        <end position="137"/>
    </location>
</feature>
<protein>
    <recommendedName>
        <fullName evidence="3">PX domain-containing protein</fullName>
    </recommendedName>
</protein>
<dbReference type="InterPro" id="IPR001683">
    <property type="entry name" value="PX_dom"/>
</dbReference>
<feature type="coiled-coil region" evidence="1">
    <location>
        <begin position="820"/>
        <end position="850"/>
    </location>
</feature>
<dbReference type="Proteomes" id="UP000186817">
    <property type="component" value="Unassembled WGS sequence"/>
</dbReference>
<organism evidence="4 5">
    <name type="scientific">Symbiodinium microadriaticum</name>
    <name type="common">Dinoflagellate</name>
    <name type="synonym">Zooxanthella microadriatica</name>
    <dbReference type="NCBI Taxonomy" id="2951"/>
    <lineage>
        <taxon>Eukaryota</taxon>
        <taxon>Sar</taxon>
        <taxon>Alveolata</taxon>
        <taxon>Dinophyceae</taxon>
        <taxon>Suessiales</taxon>
        <taxon>Symbiodiniaceae</taxon>
        <taxon>Symbiodinium</taxon>
    </lineage>
</organism>
<evidence type="ECO:0000256" key="1">
    <source>
        <dbReference type="SAM" id="Coils"/>
    </source>
</evidence>
<feature type="region of interest" description="Disordered" evidence="2">
    <location>
        <begin position="197"/>
        <end position="225"/>
    </location>
</feature>
<evidence type="ECO:0000256" key="2">
    <source>
        <dbReference type="SAM" id="MobiDB-lite"/>
    </source>
</evidence>
<name>A0A1Q9E1M0_SYMMI</name>
<reference evidence="4 5" key="1">
    <citation type="submission" date="2016-02" db="EMBL/GenBank/DDBJ databases">
        <title>Genome analysis of coral dinoflagellate symbionts highlights evolutionary adaptations to a symbiotic lifestyle.</title>
        <authorList>
            <person name="Aranda M."/>
            <person name="Li Y."/>
            <person name="Liew Y.J."/>
            <person name="Baumgarten S."/>
            <person name="Simakov O."/>
            <person name="Wilson M."/>
            <person name="Piel J."/>
            <person name="Ashoor H."/>
            <person name="Bougouffa S."/>
            <person name="Bajic V.B."/>
            <person name="Ryu T."/>
            <person name="Ravasi T."/>
            <person name="Bayer T."/>
            <person name="Micklem G."/>
            <person name="Kim H."/>
            <person name="Bhak J."/>
            <person name="Lajeunesse T.C."/>
            <person name="Voolstra C.R."/>
        </authorList>
    </citation>
    <scope>NUCLEOTIDE SEQUENCE [LARGE SCALE GENOMIC DNA]</scope>
    <source>
        <strain evidence="4 5">CCMP2467</strain>
    </source>
</reference>
<evidence type="ECO:0000259" key="3">
    <source>
        <dbReference type="PROSITE" id="PS50195"/>
    </source>
</evidence>
<gene>
    <name evidence="4" type="ORF">AK812_SmicGene15918</name>
</gene>
<sequence length="935" mass="102807">MAPGTPGNDTALPVQKLCHNLHEPASVLTVQITTTEERSSMLKSWSVYMVEVSDFGRKFTVEKRFDDFDRLHADLRELEPNMPPLPEKKFLQSTDASVVAERKPAFERILRHLLRSEVAVHEKQQTVFKFLELPTPAIVAFRYLFKMQRLANARQCGKLTDPKYEKDHSYRLTHPAIVRTSLRLLGEGALLEAAEATAAVPDASPDSEDGAVEKPAPAPQRRDPAALAEAEASIVEILRFALANGNEQTRQFFLQEKGLAVLLGFIFRKGMKEPANGPDPRARGVLNALIKNEGDKFVSVFAGFLETGGLAALRAGTTLLQQQSFAEFVSKLLWLAWDLQVQQVFLAEEQSREALGLLSALFDCPSKGARVCAGLLLACALANRQLAGREEQAAAGVAQLAEEMVASSPCWLAEERPQDAELRSFAQGLGQSPDRFGRIVLCVEAPWRHHDGLPGEESPLWAGCCFALWALLTMRPEPSRLQSLRPALPAVAQGAPAPARWLAGQLLLQLQLQVPADLSAAGAGQQAIVATSIQERGALEAVLLEEIEHSRQGLEAQLINSSEVIQAQQQLVDERRRALPMEAADVEGPDGWQRPLEVALRELHAARSSLGDALGESAQRRAAAEAAVLEMSQVDLSGDADEDRNMDQQMQLLHQNEVEYIARCDEQQQHGAMLKSHEEQVEAVKAVMEAADKAVQEIRSRVAALEDEISQRQREVQSKRTLASSDLAAASSALQLQKEQDGRPLEGAAAREMDKLKAESSKLRARAGELSQEHQACAVDPQQLEQQALAAEAGLQARCEQRDALRAESQGLEEHFGQTRADWQQAMSGLQQARQEKEAADLEATSLKRHLEGQWAAWQPSWSRRLQIWRQRMALLAAARKATEGLASTASDGWERLRREAAQRSAVLEAVDGLQQQLAALVQDLSSIDDEALRA</sequence>
<dbReference type="PROSITE" id="PS50195">
    <property type="entry name" value="PX"/>
    <property type="match status" value="1"/>
</dbReference>
<evidence type="ECO:0000313" key="5">
    <source>
        <dbReference type="Proteomes" id="UP000186817"/>
    </source>
</evidence>
<keyword evidence="5" id="KW-1185">Reference proteome</keyword>
<comment type="caution">
    <text evidence="4">The sequence shown here is derived from an EMBL/GenBank/DDBJ whole genome shotgun (WGS) entry which is preliminary data.</text>
</comment>
<evidence type="ECO:0000313" key="4">
    <source>
        <dbReference type="EMBL" id="OLQ01320.1"/>
    </source>
</evidence>
<dbReference type="OrthoDB" id="445537at2759"/>
<dbReference type="SUPFAM" id="SSF64268">
    <property type="entry name" value="PX domain"/>
    <property type="match status" value="1"/>
</dbReference>
<dbReference type="OMA" id="HQNEVEY"/>
<keyword evidence="1" id="KW-0175">Coiled coil</keyword>
<dbReference type="EMBL" id="LSRX01000296">
    <property type="protein sequence ID" value="OLQ01320.1"/>
    <property type="molecule type" value="Genomic_DNA"/>
</dbReference>
<dbReference type="Pfam" id="PF00787">
    <property type="entry name" value="PX"/>
    <property type="match status" value="1"/>
</dbReference>
<accession>A0A1Q9E1M0</accession>
<dbReference type="AlphaFoldDB" id="A0A1Q9E1M0"/>
<proteinExistence type="predicted"/>
<dbReference type="InterPro" id="IPR036871">
    <property type="entry name" value="PX_dom_sf"/>
</dbReference>
<dbReference type="GO" id="GO:0035091">
    <property type="term" value="F:phosphatidylinositol binding"/>
    <property type="evidence" value="ECO:0007669"/>
    <property type="project" value="InterPro"/>
</dbReference>